<organism evidence="3 4">
    <name type="scientific">Phlyctema vagabunda</name>
    <dbReference type="NCBI Taxonomy" id="108571"/>
    <lineage>
        <taxon>Eukaryota</taxon>
        <taxon>Fungi</taxon>
        <taxon>Dikarya</taxon>
        <taxon>Ascomycota</taxon>
        <taxon>Pezizomycotina</taxon>
        <taxon>Leotiomycetes</taxon>
        <taxon>Helotiales</taxon>
        <taxon>Dermateaceae</taxon>
        <taxon>Phlyctema</taxon>
    </lineage>
</organism>
<feature type="region of interest" description="Disordered" evidence="1">
    <location>
        <begin position="1"/>
        <end position="35"/>
    </location>
</feature>
<feature type="compositionally biased region" description="Low complexity" evidence="1">
    <location>
        <begin position="25"/>
        <end position="35"/>
    </location>
</feature>
<evidence type="ECO:0000256" key="2">
    <source>
        <dbReference type="SAM" id="Phobius"/>
    </source>
</evidence>
<comment type="caution">
    <text evidence="3">The sequence shown here is derived from an EMBL/GenBank/DDBJ whole genome shotgun (WGS) entry which is preliminary data.</text>
</comment>
<evidence type="ECO:0000256" key="1">
    <source>
        <dbReference type="SAM" id="MobiDB-lite"/>
    </source>
</evidence>
<keyword evidence="2" id="KW-0472">Membrane</keyword>
<evidence type="ECO:0000313" key="3">
    <source>
        <dbReference type="EMBL" id="KAL3428280.1"/>
    </source>
</evidence>
<protein>
    <submittedName>
        <fullName evidence="3">Uncharacterized protein</fullName>
    </submittedName>
</protein>
<dbReference type="Proteomes" id="UP001629113">
    <property type="component" value="Unassembled WGS sequence"/>
</dbReference>
<keyword evidence="4" id="KW-1185">Reference proteome</keyword>
<accession>A0ABR4PY33</accession>
<name>A0ABR4PY33_9HELO</name>
<feature type="transmembrane region" description="Helical" evidence="2">
    <location>
        <begin position="109"/>
        <end position="127"/>
    </location>
</feature>
<reference evidence="3 4" key="1">
    <citation type="submission" date="2024-06" db="EMBL/GenBank/DDBJ databases">
        <title>Complete genome of Phlyctema vagabunda strain 19-DSS-EL-015.</title>
        <authorList>
            <person name="Fiorenzani C."/>
        </authorList>
    </citation>
    <scope>NUCLEOTIDE SEQUENCE [LARGE SCALE GENOMIC DNA]</scope>
    <source>
        <strain evidence="3 4">19-DSS-EL-015</strain>
    </source>
</reference>
<evidence type="ECO:0000313" key="4">
    <source>
        <dbReference type="Proteomes" id="UP001629113"/>
    </source>
</evidence>
<keyword evidence="2" id="KW-0812">Transmembrane</keyword>
<keyword evidence="2" id="KW-1133">Transmembrane helix</keyword>
<dbReference type="EMBL" id="JBFCZG010000001">
    <property type="protein sequence ID" value="KAL3428280.1"/>
    <property type="molecule type" value="Genomic_DNA"/>
</dbReference>
<gene>
    <name evidence="3" type="ORF">PVAG01_01789</name>
</gene>
<sequence length="130" mass="14032">MIPLRADTADSIPADQAQPHASMFPSSSSPTQTLSSEIKIQLTGIPRAEFPVPAEQTLPAIFTHPYPAARQPQDMEYPPAYLTISKSIQNPTQHVGTAQLWDSGASNVAIGRLAVVVWVVLWLGVFVNPS</sequence>
<proteinExistence type="predicted"/>